<dbReference type="HOGENOM" id="CLU_1266363_0_0_7"/>
<dbReference type="InParanoid" id="A0LGN5"/>
<name>A0LGN5_SYNFM</name>
<reference evidence="1 2" key="1">
    <citation type="submission" date="2006-10" db="EMBL/GenBank/DDBJ databases">
        <title>Complete sequence of Syntrophobacter fumaroxidans MPOB.</title>
        <authorList>
            <consortium name="US DOE Joint Genome Institute"/>
            <person name="Copeland A."/>
            <person name="Lucas S."/>
            <person name="Lapidus A."/>
            <person name="Barry K."/>
            <person name="Detter J.C."/>
            <person name="Glavina del Rio T."/>
            <person name="Hammon N."/>
            <person name="Israni S."/>
            <person name="Pitluck S."/>
            <person name="Goltsman E.G."/>
            <person name="Martinez M."/>
            <person name="Schmutz J."/>
            <person name="Larimer F."/>
            <person name="Land M."/>
            <person name="Hauser L."/>
            <person name="Kyrpides N."/>
            <person name="Kim E."/>
            <person name="Boone D.R."/>
            <person name="Brockman F."/>
            <person name="Culley D."/>
            <person name="Ferry J."/>
            <person name="Gunsalus R."/>
            <person name="McInerney M.J."/>
            <person name="Morrison M."/>
            <person name="Plugge C."/>
            <person name="Rohlin L."/>
            <person name="Scholten J."/>
            <person name="Sieber J."/>
            <person name="Stams A.J.M."/>
            <person name="Worm P."/>
            <person name="Henstra A.M."/>
            <person name="Richardson P."/>
        </authorList>
    </citation>
    <scope>NUCLEOTIDE SEQUENCE [LARGE SCALE GENOMIC DNA]</scope>
    <source>
        <strain evidence="2">DSM 10017 / MPOB</strain>
    </source>
</reference>
<dbReference type="OrthoDB" id="5503334at2"/>
<dbReference type="KEGG" id="sfu:Sfum_0890"/>
<proteinExistence type="predicted"/>
<dbReference type="STRING" id="335543.Sfum_0890"/>
<dbReference type="EMBL" id="CP000478">
    <property type="protein sequence ID" value="ABK16587.1"/>
    <property type="molecule type" value="Genomic_DNA"/>
</dbReference>
<evidence type="ECO:0000313" key="1">
    <source>
        <dbReference type="EMBL" id="ABK16587.1"/>
    </source>
</evidence>
<evidence type="ECO:0000313" key="2">
    <source>
        <dbReference type="Proteomes" id="UP000001784"/>
    </source>
</evidence>
<accession>A0LGN5</accession>
<gene>
    <name evidence="1" type="ordered locus">Sfum_0890</name>
</gene>
<keyword evidence="2" id="KW-1185">Reference proteome</keyword>
<organism evidence="1 2">
    <name type="scientific">Syntrophobacter fumaroxidans (strain DSM 10017 / MPOB)</name>
    <dbReference type="NCBI Taxonomy" id="335543"/>
    <lineage>
        <taxon>Bacteria</taxon>
        <taxon>Pseudomonadati</taxon>
        <taxon>Thermodesulfobacteriota</taxon>
        <taxon>Syntrophobacteria</taxon>
        <taxon>Syntrophobacterales</taxon>
        <taxon>Syntrophobacteraceae</taxon>
        <taxon>Syntrophobacter</taxon>
    </lineage>
</organism>
<sequence precursor="true">MTSRNIAGGGARIEKSPASSARRRICLVLLLGLVLWPPARAAAAEPVAADPSGQWKSLHGVLSLMLAGDALSFAYSAVFGSTGHLCDGAGVAGLVGNGEYHYVDGQGTVAFRVDESGVKMLTVDGIASFCGAYWPGDTFSRDGYEAPTRCTVIRPKAHFHVVMPPPPVERKAYVLQGDRVEAAPTCFEGGAPYVFARFKGPRGTTVGLLPRDALECRE</sequence>
<dbReference type="AlphaFoldDB" id="A0LGN5"/>
<dbReference type="RefSeq" id="WP_011697758.1">
    <property type="nucleotide sequence ID" value="NC_008554.1"/>
</dbReference>
<dbReference type="Proteomes" id="UP000001784">
    <property type="component" value="Chromosome"/>
</dbReference>
<protein>
    <submittedName>
        <fullName evidence="1">Uncharacterized protein</fullName>
    </submittedName>
</protein>